<sequence>MGYFEFRAIDHHIKACIEWTNAVARLTYLADQGQDFTAEEISRAAVAQYVCGWWQSVMDQINTGGATPAYAITRSRVRAERQLIGQEPACHGELFLQAMAQARRQAAQRFLAVTQTLADAFPAPERSR</sequence>
<comment type="caution">
    <text evidence="1">The sequence shown here is derived from an EMBL/GenBank/DDBJ whole genome shotgun (WGS) entry which is preliminary data.</text>
</comment>
<accession>A0A2W2H8Y1</accession>
<dbReference type="Proteomes" id="UP000248544">
    <property type="component" value="Unassembled WGS sequence"/>
</dbReference>
<organism evidence="1 2">
    <name type="scientific">Spongiactinospora gelatinilytica</name>
    <dbReference type="NCBI Taxonomy" id="2666298"/>
    <lineage>
        <taxon>Bacteria</taxon>
        <taxon>Bacillati</taxon>
        <taxon>Actinomycetota</taxon>
        <taxon>Actinomycetes</taxon>
        <taxon>Streptosporangiales</taxon>
        <taxon>Streptosporangiaceae</taxon>
        <taxon>Spongiactinospora</taxon>
    </lineage>
</organism>
<evidence type="ECO:0000313" key="2">
    <source>
        <dbReference type="Proteomes" id="UP000248544"/>
    </source>
</evidence>
<protein>
    <submittedName>
        <fullName evidence="1">Uncharacterized protein</fullName>
    </submittedName>
</protein>
<gene>
    <name evidence="1" type="ORF">C1I98_01440</name>
</gene>
<dbReference type="RefSeq" id="WP_111165225.1">
    <property type="nucleotide sequence ID" value="NZ_POUA01000006.1"/>
</dbReference>
<reference evidence="1 2" key="1">
    <citation type="submission" date="2018-01" db="EMBL/GenBank/DDBJ databases">
        <title>Draft genome sequence of Sphaerisporangium sp. 7K107.</title>
        <authorList>
            <person name="Sahin N."/>
            <person name="Saygin H."/>
            <person name="Ay H."/>
        </authorList>
    </citation>
    <scope>NUCLEOTIDE SEQUENCE [LARGE SCALE GENOMIC DNA]</scope>
    <source>
        <strain evidence="1 2">7K107</strain>
    </source>
</reference>
<keyword evidence="2" id="KW-1185">Reference proteome</keyword>
<evidence type="ECO:0000313" key="1">
    <source>
        <dbReference type="EMBL" id="PZG56323.1"/>
    </source>
</evidence>
<dbReference type="EMBL" id="POUA01000006">
    <property type="protein sequence ID" value="PZG56323.1"/>
    <property type="molecule type" value="Genomic_DNA"/>
</dbReference>
<proteinExistence type="predicted"/>
<dbReference type="AlphaFoldDB" id="A0A2W2H8Y1"/>
<name>A0A2W2H8Y1_9ACTN</name>